<reference evidence="7 8" key="1">
    <citation type="journal article" date="2016" name="Proc. Natl. Acad. Sci. U.S.A.">
        <title>Comparative genomics of biotechnologically important yeasts.</title>
        <authorList>
            <person name="Riley R."/>
            <person name="Haridas S."/>
            <person name="Wolfe K.H."/>
            <person name="Lopes M.R."/>
            <person name="Hittinger C.T."/>
            <person name="Goeker M."/>
            <person name="Salamov A.A."/>
            <person name="Wisecaver J.H."/>
            <person name="Long T.M."/>
            <person name="Calvey C.H."/>
            <person name="Aerts A.L."/>
            <person name="Barry K.W."/>
            <person name="Choi C."/>
            <person name="Clum A."/>
            <person name="Coughlan A.Y."/>
            <person name="Deshpande S."/>
            <person name="Douglass A.P."/>
            <person name="Hanson S.J."/>
            <person name="Klenk H.-P."/>
            <person name="LaButti K.M."/>
            <person name="Lapidus A."/>
            <person name="Lindquist E.A."/>
            <person name="Lipzen A.M."/>
            <person name="Meier-Kolthoff J.P."/>
            <person name="Ohm R.A."/>
            <person name="Otillar R.P."/>
            <person name="Pangilinan J.L."/>
            <person name="Peng Y."/>
            <person name="Rokas A."/>
            <person name="Rosa C.A."/>
            <person name="Scheuner C."/>
            <person name="Sibirny A.A."/>
            <person name="Slot J.C."/>
            <person name="Stielow J.B."/>
            <person name="Sun H."/>
            <person name="Kurtzman C.P."/>
            <person name="Blackwell M."/>
            <person name="Grigoriev I.V."/>
            <person name="Jeffries T.W."/>
        </authorList>
    </citation>
    <scope>NUCLEOTIDE SEQUENCE [LARGE SCALE GENOMIC DNA]</scope>
    <source>
        <strain evidence="7 8">DSM 6958</strain>
    </source>
</reference>
<dbReference type="InterPro" id="IPR040107">
    <property type="entry name" value="Snu23"/>
</dbReference>
<dbReference type="PANTHER" id="PTHR45986">
    <property type="entry name" value="ZINC FINGER MATRIN-TYPE PROTEIN 2"/>
    <property type="match status" value="1"/>
</dbReference>
<organism evidence="7 8">
    <name type="scientific">Nadsonia fulvescens var. elongata DSM 6958</name>
    <dbReference type="NCBI Taxonomy" id="857566"/>
    <lineage>
        <taxon>Eukaryota</taxon>
        <taxon>Fungi</taxon>
        <taxon>Dikarya</taxon>
        <taxon>Ascomycota</taxon>
        <taxon>Saccharomycotina</taxon>
        <taxon>Dipodascomycetes</taxon>
        <taxon>Dipodascales</taxon>
        <taxon>Dipodascales incertae sedis</taxon>
        <taxon>Nadsonia</taxon>
    </lineage>
</organism>
<dbReference type="GO" id="GO:0008270">
    <property type="term" value="F:zinc ion binding"/>
    <property type="evidence" value="ECO:0007669"/>
    <property type="project" value="UniProtKB-KW"/>
</dbReference>
<evidence type="ECO:0000256" key="2">
    <source>
        <dbReference type="ARBA" id="ARBA00022771"/>
    </source>
</evidence>
<dbReference type="SUPFAM" id="SSF57667">
    <property type="entry name" value="beta-beta-alpha zinc fingers"/>
    <property type="match status" value="1"/>
</dbReference>
<dbReference type="AlphaFoldDB" id="A0A1E3PGP1"/>
<feature type="compositionally biased region" description="Basic and acidic residues" evidence="5">
    <location>
        <begin position="201"/>
        <end position="217"/>
    </location>
</feature>
<name>A0A1E3PGP1_9ASCO</name>
<feature type="compositionally biased region" description="Polar residues" evidence="5">
    <location>
        <begin position="47"/>
        <end position="59"/>
    </location>
</feature>
<evidence type="ECO:0000256" key="1">
    <source>
        <dbReference type="ARBA" id="ARBA00022723"/>
    </source>
</evidence>
<evidence type="ECO:0000259" key="6">
    <source>
        <dbReference type="PROSITE" id="PS00028"/>
    </source>
</evidence>
<dbReference type="EMBL" id="KV454411">
    <property type="protein sequence ID" value="ODQ64579.1"/>
    <property type="molecule type" value="Genomic_DNA"/>
</dbReference>
<feature type="region of interest" description="Disordered" evidence="5">
    <location>
        <begin position="188"/>
        <end position="241"/>
    </location>
</feature>
<evidence type="ECO:0000256" key="3">
    <source>
        <dbReference type="ARBA" id="ARBA00022833"/>
    </source>
</evidence>
<keyword evidence="2" id="KW-0863">Zinc-finger</keyword>
<gene>
    <name evidence="7" type="ORF">NADFUDRAFT_42889</name>
</gene>
<dbReference type="GO" id="GO:0000398">
    <property type="term" value="P:mRNA splicing, via spliceosome"/>
    <property type="evidence" value="ECO:0007669"/>
    <property type="project" value="InterPro"/>
</dbReference>
<keyword evidence="3" id="KW-0862">Zinc</keyword>
<evidence type="ECO:0000313" key="7">
    <source>
        <dbReference type="EMBL" id="ODQ64579.1"/>
    </source>
</evidence>
<accession>A0A1E3PGP1</accession>
<feature type="domain" description="C2H2-type" evidence="6">
    <location>
        <begin position="113"/>
        <end position="135"/>
    </location>
</feature>
<dbReference type="InterPro" id="IPR013087">
    <property type="entry name" value="Znf_C2H2_type"/>
</dbReference>
<dbReference type="InterPro" id="IPR036236">
    <property type="entry name" value="Znf_C2H2_sf"/>
</dbReference>
<dbReference type="SMART" id="SM00451">
    <property type="entry name" value="ZnF_U1"/>
    <property type="match status" value="1"/>
</dbReference>
<dbReference type="GO" id="GO:0003676">
    <property type="term" value="F:nucleic acid binding"/>
    <property type="evidence" value="ECO:0007669"/>
    <property type="project" value="InterPro"/>
</dbReference>
<dbReference type="STRING" id="857566.A0A1E3PGP1"/>
<dbReference type="GO" id="GO:0005681">
    <property type="term" value="C:spliceosomal complex"/>
    <property type="evidence" value="ECO:0007669"/>
    <property type="project" value="InterPro"/>
</dbReference>
<keyword evidence="8" id="KW-1185">Reference proteome</keyword>
<keyword evidence="4" id="KW-0539">Nucleus</keyword>
<dbReference type="PANTHER" id="PTHR45986:SF1">
    <property type="entry name" value="ZINC FINGER MATRIN-TYPE PROTEIN 2"/>
    <property type="match status" value="1"/>
</dbReference>
<dbReference type="PROSITE" id="PS00028">
    <property type="entry name" value="ZINC_FINGER_C2H2_1"/>
    <property type="match status" value="1"/>
</dbReference>
<sequence length="241" mass="28183">MSGENFYGVSRPSRSTDDGRFNREEALQRALDRKRESRTEGRDNNDNKGQNNDHSNTHGNIKHYVAPPDAFSNAKKVTARTSRQNFEEGLNKVMLVAQGTSIGKRGRGIGFYCEVCDLTFKDNLQLIDHYNSKQHIYTSGKTLERRKKVTIEDVRRRIEYLHKKSQIEEGNKQQQFDIKKRIEEFKKEEEKRNLIKKQNKQKMDEKRRRKKMEEPKTTTDSSQDDPMRVMMGFAGFGSTKK</sequence>
<dbReference type="Pfam" id="PF12874">
    <property type="entry name" value="zf-met"/>
    <property type="match status" value="1"/>
</dbReference>
<dbReference type="GO" id="GO:0046540">
    <property type="term" value="C:U4/U6 x U5 tri-snRNP complex"/>
    <property type="evidence" value="ECO:0007669"/>
    <property type="project" value="TreeGrafter"/>
</dbReference>
<feature type="compositionally biased region" description="Basic and acidic residues" evidence="5">
    <location>
        <begin position="14"/>
        <end position="46"/>
    </location>
</feature>
<dbReference type="Gene3D" id="3.30.160.60">
    <property type="entry name" value="Classic Zinc Finger"/>
    <property type="match status" value="1"/>
</dbReference>
<proteinExistence type="predicted"/>
<dbReference type="OrthoDB" id="30343at2759"/>
<dbReference type="InterPro" id="IPR003604">
    <property type="entry name" value="Matrin/U1-like-C_Znf_C2H2"/>
</dbReference>
<protein>
    <recommendedName>
        <fullName evidence="6">C2H2-type domain-containing protein</fullName>
    </recommendedName>
</protein>
<dbReference type="Proteomes" id="UP000095009">
    <property type="component" value="Unassembled WGS sequence"/>
</dbReference>
<evidence type="ECO:0000313" key="8">
    <source>
        <dbReference type="Proteomes" id="UP000095009"/>
    </source>
</evidence>
<evidence type="ECO:0000256" key="5">
    <source>
        <dbReference type="SAM" id="MobiDB-lite"/>
    </source>
</evidence>
<evidence type="ECO:0000256" key="4">
    <source>
        <dbReference type="ARBA" id="ARBA00023242"/>
    </source>
</evidence>
<feature type="region of interest" description="Disordered" evidence="5">
    <location>
        <begin position="1"/>
        <end position="72"/>
    </location>
</feature>
<keyword evidence="1" id="KW-0479">Metal-binding</keyword>